<protein>
    <submittedName>
        <fullName evidence="2">15819_t:CDS:1</fullName>
    </submittedName>
</protein>
<feature type="compositionally biased region" description="Acidic residues" evidence="1">
    <location>
        <begin position="33"/>
        <end position="42"/>
    </location>
</feature>
<proteinExistence type="predicted"/>
<accession>A0ABN7X737</accession>
<name>A0ABN7X737_GIGMA</name>
<dbReference type="EMBL" id="CAJVQB010090938">
    <property type="protein sequence ID" value="CAG8848166.1"/>
    <property type="molecule type" value="Genomic_DNA"/>
</dbReference>
<feature type="non-terminal residue" evidence="2">
    <location>
        <position position="213"/>
    </location>
</feature>
<evidence type="ECO:0000256" key="1">
    <source>
        <dbReference type="SAM" id="MobiDB-lite"/>
    </source>
</evidence>
<dbReference type="Proteomes" id="UP000789901">
    <property type="component" value="Unassembled WGS sequence"/>
</dbReference>
<evidence type="ECO:0000313" key="3">
    <source>
        <dbReference type="Proteomes" id="UP000789901"/>
    </source>
</evidence>
<reference evidence="2 3" key="1">
    <citation type="submission" date="2021-06" db="EMBL/GenBank/DDBJ databases">
        <authorList>
            <person name="Kallberg Y."/>
            <person name="Tangrot J."/>
            <person name="Rosling A."/>
        </authorList>
    </citation>
    <scope>NUCLEOTIDE SEQUENCE [LARGE SCALE GENOMIC DNA]</scope>
    <source>
        <strain evidence="2 3">120-4 pot B 10/14</strain>
    </source>
</reference>
<feature type="compositionally biased region" description="Polar residues" evidence="1">
    <location>
        <begin position="1"/>
        <end position="23"/>
    </location>
</feature>
<organism evidence="2 3">
    <name type="scientific">Gigaspora margarita</name>
    <dbReference type="NCBI Taxonomy" id="4874"/>
    <lineage>
        <taxon>Eukaryota</taxon>
        <taxon>Fungi</taxon>
        <taxon>Fungi incertae sedis</taxon>
        <taxon>Mucoromycota</taxon>
        <taxon>Glomeromycotina</taxon>
        <taxon>Glomeromycetes</taxon>
        <taxon>Diversisporales</taxon>
        <taxon>Gigasporaceae</taxon>
        <taxon>Gigaspora</taxon>
    </lineage>
</organism>
<sequence>QKQNNTVDRLENGDNSSENNINIPNLVIKSLEDDTPASDITDDTSNSDIYLSSDNNSSEQSSSLYDIKTVTLETNPKDSTEVGASPEEKGYQVLSEKINNLENRKNSKNNTLNLFPLKNMLSKKKHKEVINKLTMHFTDSPKLDLYFSIDKKGEHQSDAYWVLGSHCPLCRENHMSLQGIPLDEVLKAYHENAVPNQPIVRNHALKFPDKSIA</sequence>
<keyword evidence="3" id="KW-1185">Reference proteome</keyword>
<evidence type="ECO:0000313" key="2">
    <source>
        <dbReference type="EMBL" id="CAG8848166.1"/>
    </source>
</evidence>
<feature type="non-terminal residue" evidence="2">
    <location>
        <position position="1"/>
    </location>
</feature>
<comment type="caution">
    <text evidence="2">The sequence shown here is derived from an EMBL/GenBank/DDBJ whole genome shotgun (WGS) entry which is preliminary data.</text>
</comment>
<gene>
    <name evidence="2" type="ORF">GMARGA_LOCUS39049</name>
</gene>
<feature type="compositionally biased region" description="Low complexity" evidence="1">
    <location>
        <begin position="43"/>
        <end position="63"/>
    </location>
</feature>
<feature type="region of interest" description="Disordered" evidence="1">
    <location>
        <begin position="1"/>
        <end position="63"/>
    </location>
</feature>